<evidence type="ECO:0000256" key="2">
    <source>
        <dbReference type="ARBA" id="ARBA00022603"/>
    </source>
</evidence>
<dbReference type="PANTHER" id="PTHR13610">
    <property type="entry name" value="METHYLTRANSFERASE DOMAIN-CONTAINING PROTEIN"/>
    <property type="match status" value="1"/>
</dbReference>
<name>A0AAD1S2B3_PELCU</name>
<reference evidence="5" key="1">
    <citation type="submission" date="2022-03" db="EMBL/GenBank/DDBJ databases">
        <authorList>
            <person name="Alioto T."/>
            <person name="Alioto T."/>
            <person name="Gomez Garrido J."/>
        </authorList>
    </citation>
    <scope>NUCLEOTIDE SEQUENCE</scope>
</reference>
<evidence type="ECO:0000313" key="6">
    <source>
        <dbReference type="Proteomes" id="UP001295444"/>
    </source>
</evidence>
<evidence type="ECO:0000313" key="5">
    <source>
        <dbReference type="EMBL" id="CAH2283611.1"/>
    </source>
</evidence>
<gene>
    <name evidence="5" type="ORF">PECUL_23A030336</name>
</gene>
<proteinExistence type="inferred from homology"/>
<dbReference type="GO" id="GO:0032259">
    <property type="term" value="P:methylation"/>
    <property type="evidence" value="ECO:0007669"/>
    <property type="project" value="UniProtKB-KW"/>
</dbReference>
<dbReference type="GO" id="GO:0016279">
    <property type="term" value="F:protein-lysine N-methyltransferase activity"/>
    <property type="evidence" value="ECO:0007669"/>
    <property type="project" value="InterPro"/>
</dbReference>
<keyword evidence="3" id="KW-0808">Transferase</keyword>
<dbReference type="GO" id="GO:0005739">
    <property type="term" value="C:mitochondrion"/>
    <property type="evidence" value="ECO:0007669"/>
    <property type="project" value="TreeGrafter"/>
</dbReference>
<sequence>MALLRVGCPAKLNEIISFSRYTNVVIFGVPQMMPQLEKKLEMELDECARVIACRFPFPRWIPKHVSGEGVDTVWTYELDTLKKYKESRSVDQNQIPSDLV</sequence>
<evidence type="ECO:0000256" key="1">
    <source>
        <dbReference type="ARBA" id="ARBA00010633"/>
    </source>
</evidence>
<dbReference type="Gene3D" id="3.40.50.150">
    <property type="entry name" value="Vaccinia Virus protein VP39"/>
    <property type="match status" value="1"/>
</dbReference>
<dbReference type="GO" id="GO:1905706">
    <property type="term" value="P:regulation of mitochondrial ATP synthesis coupled proton transport"/>
    <property type="evidence" value="ECO:0007669"/>
    <property type="project" value="TreeGrafter"/>
</dbReference>
<accession>A0AAD1S2B3</accession>
<keyword evidence="6" id="KW-1185">Reference proteome</keyword>
<dbReference type="AlphaFoldDB" id="A0AAD1S2B3"/>
<dbReference type="InterPro" id="IPR026170">
    <property type="entry name" value="FAM173A/B"/>
</dbReference>
<comment type="similarity">
    <text evidence="1">Belongs to the ANT/ATPSC lysine N-methyltransferase family.</text>
</comment>
<protein>
    <submittedName>
        <fullName evidence="5">ATP synthase subunit C lysine N-methyltransferase isoform X1</fullName>
    </submittedName>
</protein>
<dbReference type="EMBL" id="OW240915">
    <property type="protein sequence ID" value="CAH2283611.1"/>
    <property type="molecule type" value="Genomic_DNA"/>
</dbReference>
<dbReference type="InterPro" id="IPR029063">
    <property type="entry name" value="SAM-dependent_MTases_sf"/>
</dbReference>
<organism evidence="5 6">
    <name type="scientific">Pelobates cultripes</name>
    <name type="common">Western spadefoot toad</name>
    <dbReference type="NCBI Taxonomy" id="61616"/>
    <lineage>
        <taxon>Eukaryota</taxon>
        <taxon>Metazoa</taxon>
        <taxon>Chordata</taxon>
        <taxon>Craniata</taxon>
        <taxon>Vertebrata</taxon>
        <taxon>Euteleostomi</taxon>
        <taxon>Amphibia</taxon>
        <taxon>Batrachia</taxon>
        <taxon>Anura</taxon>
        <taxon>Pelobatoidea</taxon>
        <taxon>Pelobatidae</taxon>
        <taxon>Pelobates</taxon>
    </lineage>
</organism>
<keyword evidence="2" id="KW-0489">Methyltransferase</keyword>
<evidence type="ECO:0000256" key="4">
    <source>
        <dbReference type="ARBA" id="ARBA00022691"/>
    </source>
</evidence>
<evidence type="ECO:0000256" key="3">
    <source>
        <dbReference type="ARBA" id="ARBA00022679"/>
    </source>
</evidence>
<dbReference type="Proteomes" id="UP001295444">
    <property type="component" value="Chromosome 04"/>
</dbReference>
<dbReference type="PANTHER" id="PTHR13610:SF8">
    <property type="entry name" value="ATP SYNTHASE SUBUNIT C LYSINE N-METHYLTRANSFERASE"/>
    <property type="match status" value="1"/>
</dbReference>
<keyword evidence="4" id="KW-0949">S-adenosyl-L-methionine</keyword>